<dbReference type="PANTHER" id="PTHR31908">
    <property type="entry name" value="PROTEIN CROWDED NUCLEI 4"/>
    <property type="match status" value="1"/>
</dbReference>
<feature type="compositionally biased region" description="Low complexity" evidence="6">
    <location>
        <begin position="1072"/>
        <end position="1081"/>
    </location>
</feature>
<feature type="coiled-coil region" evidence="5">
    <location>
        <begin position="409"/>
        <end position="506"/>
    </location>
</feature>
<dbReference type="InterPro" id="IPR040418">
    <property type="entry name" value="CRWN"/>
</dbReference>
<comment type="subcellular location">
    <subcellularLocation>
        <location evidence="3">Nucleus lamina</location>
    </subcellularLocation>
</comment>
<evidence type="ECO:0000256" key="5">
    <source>
        <dbReference type="SAM" id="Coils"/>
    </source>
</evidence>
<feature type="region of interest" description="Disordered" evidence="6">
    <location>
        <begin position="907"/>
        <end position="1131"/>
    </location>
</feature>
<feature type="coiled-coil region" evidence="5">
    <location>
        <begin position="84"/>
        <end position="195"/>
    </location>
</feature>
<keyword evidence="1 5" id="KW-0175">Coiled coil</keyword>
<evidence type="ECO:0008006" key="9">
    <source>
        <dbReference type="Google" id="ProtNLM"/>
    </source>
</evidence>
<organism evidence="7 8">
    <name type="scientific">Gossypium mustelinum</name>
    <name type="common">Cotton</name>
    <name type="synonym">Gossypium caicoense</name>
    <dbReference type="NCBI Taxonomy" id="34275"/>
    <lineage>
        <taxon>Eukaryota</taxon>
        <taxon>Viridiplantae</taxon>
        <taxon>Streptophyta</taxon>
        <taxon>Embryophyta</taxon>
        <taxon>Tracheophyta</taxon>
        <taxon>Spermatophyta</taxon>
        <taxon>Magnoliopsida</taxon>
        <taxon>eudicotyledons</taxon>
        <taxon>Gunneridae</taxon>
        <taxon>Pentapetalae</taxon>
        <taxon>rosids</taxon>
        <taxon>malvids</taxon>
        <taxon>Malvales</taxon>
        <taxon>Malvaceae</taxon>
        <taxon>Malvoideae</taxon>
        <taxon>Gossypium</taxon>
    </lineage>
</organism>
<feature type="region of interest" description="Disordered" evidence="6">
    <location>
        <begin position="1"/>
        <end position="41"/>
    </location>
</feature>
<keyword evidence="2" id="KW-0539">Nucleus</keyword>
<dbReference type="Proteomes" id="UP000323597">
    <property type="component" value="Chromosome D12"/>
</dbReference>
<comment type="similarity">
    <text evidence="4">Belongs to the CRWN family.</text>
</comment>
<feature type="region of interest" description="Disordered" evidence="6">
    <location>
        <begin position="1177"/>
        <end position="1215"/>
    </location>
</feature>
<reference evidence="7 8" key="1">
    <citation type="submission" date="2019-07" db="EMBL/GenBank/DDBJ databases">
        <title>WGS assembly of Gossypium mustelinum.</title>
        <authorList>
            <person name="Chen Z.J."/>
            <person name="Sreedasyam A."/>
            <person name="Ando A."/>
            <person name="Song Q."/>
            <person name="De L."/>
            <person name="Hulse-Kemp A."/>
            <person name="Ding M."/>
            <person name="Ye W."/>
            <person name="Kirkbride R."/>
            <person name="Jenkins J."/>
            <person name="Plott C."/>
            <person name="Lovell J."/>
            <person name="Lin Y.-M."/>
            <person name="Vaughn R."/>
            <person name="Liu B."/>
            <person name="Li W."/>
            <person name="Simpson S."/>
            <person name="Scheffler B."/>
            <person name="Saski C."/>
            <person name="Grover C."/>
            <person name="Hu G."/>
            <person name="Conover J."/>
            <person name="Carlson J."/>
            <person name="Shu S."/>
            <person name="Boston L."/>
            <person name="Williams M."/>
            <person name="Peterson D."/>
            <person name="Mcgee K."/>
            <person name="Jones D."/>
            <person name="Wendel J."/>
            <person name="Stelly D."/>
            <person name="Grimwood J."/>
            <person name="Schmutz J."/>
        </authorList>
    </citation>
    <scope>NUCLEOTIDE SEQUENCE [LARGE SCALE GENOMIC DNA]</scope>
    <source>
        <strain evidence="7">1408120.09</strain>
    </source>
</reference>
<feature type="coiled-coil region" evidence="5">
    <location>
        <begin position="549"/>
        <end position="737"/>
    </location>
</feature>
<protein>
    <recommendedName>
        <fullName evidence="9">Nuclear matrix constituent protein 1-like protein</fullName>
    </recommendedName>
</protein>
<proteinExistence type="inferred from homology"/>
<feature type="compositionally biased region" description="Basic and acidic residues" evidence="6">
    <location>
        <begin position="985"/>
        <end position="994"/>
    </location>
</feature>
<feature type="compositionally biased region" description="Acidic residues" evidence="6">
    <location>
        <begin position="1177"/>
        <end position="1187"/>
    </location>
</feature>
<feature type="region of interest" description="Disordered" evidence="6">
    <location>
        <begin position="858"/>
        <end position="880"/>
    </location>
</feature>
<dbReference type="PANTHER" id="PTHR31908:SF9">
    <property type="entry name" value="PROTEIN CROWDED NUCLEI 3"/>
    <property type="match status" value="1"/>
</dbReference>
<evidence type="ECO:0000256" key="4">
    <source>
        <dbReference type="ARBA" id="ARBA00024208"/>
    </source>
</evidence>
<evidence type="ECO:0000256" key="3">
    <source>
        <dbReference type="ARBA" id="ARBA00024186"/>
    </source>
</evidence>
<feature type="compositionally biased region" description="Basic and acidic residues" evidence="6">
    <location>
        <begin position="1116"/>
        <end position="1129"/>
    </location>
</feature>
<feature type="coiled-coil region" evidence="5">
    <location>
        <begin position="221"/>
        <end position="374"/>
    </location>
</feature>
<dbReference type="GO" id="GO:0005652">
    <property type="term" value="C:nuclear lamina"/>
    <property type="evidence" value="ECO:0007669"/>
    <property type="project" value="UniProtKB-SubCell"/>
</dbReference>
<feature type="compositionally biased region" description="Acidic residues" evidence="6">
    <location>
        <begin position="1194"/>
        <end position="1209"/>
    </location>
</feature>
<keyword evidence="8" id="KW-1185">Reference proteome</keyword>
<dbReference type="SUPFAM" id="SSF57997">
    <property type="entry name" value="Tropomyosin"/>
    <property type="match status" value="1"/>
</dbReference>
<dbReference type="GO" id="GO:0006997">
    <property type="term" value="P:nucleus organization"/>
    <property type="evidence" value="ECO:0007669"/>
    <property type="project" value="InterPro"/>
</dbReference>
<gene>
    <name evidence="7" type="ORF">E1A91_D12G196400v1</name>
</gene>
<accession>A0A5D2SFS1</accession>
<evidence type="ECO:0000313" key="8">
    <source>
        <dbReference type="Proteomes" id="UP000323597"/>
    </source>
</evidence>
<dbReference type="EMBL" id="CM017660">
    <property type="protein sequence ID" value="TYI51729.1"/>
    <property type="molecule type" value="Genomic_DNA"/>
</dbReference>
<evidence type="ECO:0000256" key="1">
    <source>
        <dbReference type="ARBA" id="ARBA00023054"/>
    </source>
</evidence>
<evidence type="ECO:0000313" key="7">
    <source>
        <dbReference type="EMBL" id="TYI51729.1"/>
    </source>
</evidence>
<feature type="compositionally biased region" description="Basic residues" evidence="6">
    <location>
        <begin position="942"/>
        <end position="951"/>
    </location>
</feature>
<dbReference type="AlphaFoldDB" id="A0A5D2SFS1"/>
<evidence type="ECO:0000256" key="6">
    <source>
        <dbReference type="SAM" id="MobiDB-lite"/>
    </source>
</evidence>
<feature type="compositionally biased region" description="Low complexity" evidence="6">
    <location>
        <begin position="11"/>
        <end position="22"/>
    </location>
</feature>
<sequence>MITPRRKAWSPLTLTPPTEPQTAGVPNTSSGGIRGKGKAVAFAHDTRKLPPPPVASLSCKGPLNVEVEEEDTEDWRRFKEAGLLDEAALERRDHEALAERLSNLEGELFNYQYNMGLLLIEKKEWTSKCEELKQELAEVEEILRREQAAHLIALSEVEKREENLAKALAAEKQCVADLEKALRDIQEEHVQVKLSSDTKLANANALVAGIEGKSLEVEEKLRAADGRLAEVNRKSSELERKLQEMEARESVLQRERLSFVAEREAYQATFYKQREDLNEWEKRLNKGEEKLTELRRMLNQREEKVNENDRHFKQKERSLEELQNKIDLSTLKLKEMEDDIGKRLTDLVSKEKEAESIRSTLEAKEKDLVALEEMLTARERVEIQKLVDEQRVILDAKRQEFELELEEKRKSVDEELEGKIHEINQQEAEINHKEEKLRKQEQALDKKSERMKEKEKDLEVRLKTVKDKEKFVKTEEKKLELERQQLYAAKENLQALKDEIDKIGSETSQQELRIQEESEKLKITEKDRAEHIRLQSEFKQQIVNCRHQEELLLKEHEDLKQQRENFEKEWDALDDKRAEIIMKQKEIDEEKEKFEKLQHSEEERLKKEEAAMQNYACREMESLRLQKESFEATMKHEKSNLLEEAQNDRTRMLQDFEERKMNLETDMKNRFDQMQKDLQERIVAFEEVKERELANLRCSKEDAESQLEELKSARCAVEREKQEVAMNRDKLKEQQLEMRKDIEELGILSSKLKDQRQQFIRERHSFLEFVEKHKSCKNCGEVTRDFVLSNFEIPDLQDRKILPLPQLAGETLSHHQGYVGGSGATNIKRSPEADAQYPESAGRMSWLHKCTKIFSISPTKRNESKAERPSMLTTTEAGVSIQGEAGEPYLGITGDTVRSQLLQSNTIREVGDGSVPSADHSFGESKVQDVPEDSQQSEQKSDHRKPRRKPKSGLNRTRSVKAVVEDAKLFLGESPEGPEPSNRVQSHETSHVNEESAGVSSHTVEGAGPRSNARKRQRQQNSQVRDSELDAADSEGHSDSVTAGGRRKRQQTVTPGLQTPGQNRYNLRRPKTTVTATAAQASSDVLKTRKEPEDGGLEGGVHTRKEPEDGGLEGGVHTRKEPEDGENRRSNLVQVTTIKNVEILESEVVKLKTSVDVGGNEIAAKTVKSVDLIEEVDVTAENGDEDESWGRFQEEDEEDEDDDDDEMENPGDVSIGKKIWTFFTS</sequence>
<evidence type="ECO:0000256" key="2">
    <source>
        <dbReference type="ARBA" id="ARBA00023242"/>
    </source>
</evidence>
<feature type="compositionally biased region" description="Polar residues" evidence="6">
    <location>
        <begin position="1051"/>
        <end position="1065"/>
    </location>
</feature>
<name>A0A5D2SFS1_GOSMU</name>